<protein>
    <submittedName>
        <fullName evidence="2">Uncharacterized protein</fullName>
    </submittedName>
</protein>
<reference evidence="2 3" key="1">
    <citation type="submission" date="2011-11" db="EMBL/GenBank/DDBJ databases">
        <authorList>
            <consortium name="Tuberculosis Structural Genomics Consortium"/>
            <person name="Ioerger T.R."/>
        </authorList>
    </citation>
    <scope>NUCLEOTIDE SEQUENCE [LARGE SCALE GENOMIC DNA]</scope>
    <source>
        <strain evidence="3">ATCC 19527 / DSM 44167 / CIP 105390 / JCM 6362 / NCTC 10409 / 316</strain>
    </source>
</reference>
<organism evidence="2 3">
    <name type="scientific">Mycolicibacterium thermoresistibile (strain ATCC 19527 / DSM 44167 / CIP 105390 / JCM 6362 / NCTC 10409 / 316)</name>
    <name type="common">Mycobacterium thermoresistibile</name>
    <dbReference type="NCBI Taxonomy" id="1078020"/>
    <lineage>
        <taxon>Bacteria</taxon>
        <taxon>Bacillati</taxon>
        <taxon>Actinomycetota</taxon>
        <taxon>Actinomycetes</taxon>
        <taxon>Mycobacteriales</taxon>
        <taxon>Mycobacteriaceae</taxon>
        <taxon>Mycolicibacterium</taxon>
    </lineage>
</organism>
<name>G7CN71_MYCT3</name>
<feature type="region of interest" description="Disordered" evidence="1">
    <location>
        <begin position="19"/>
        <end position="46"/>
    </location>
</feature>
<comment type="caution">
    <text evidence="2">The sequence shown here is derived from an EMBL/GenBank/DDBJ whole genome shotgun (WGS) entry which is preliminary data.</text>
</comment>
<keyword evidence="3" id="KW-1185">Reference proteome</keyword>
<dbReference type="AlphaFoldDB" id="G7CN71"/>
<evidence type="ECO:0000256" key="1">
    <source>
        <dbReference type="SAM" id="MobiDB-lite"/>
    </source>
</evidence>
<evidence type="ECO:0000313" key="2">
    <source>
        <dbReference type="EMBL" id="EHI10560.1"/>
    </source>
</evidence>
<accession>G7CN71</accession>
<dbReference type="Proteomes" id="UP000004915">
    <property type="component" value="Unassembled WGS sequence"/>
</dbReference>
<evidence type="ECO:0000313" key="3">
    <source>
        <dbReference type="Proteomes" id="UP000004915"/>
    </source>
</evidence>
<feature type="compositionally biased region" description="Low complexity" evidence="1">
    <location>
        <begin position="19"/>
        <end position="43"/>
    </location>
</feature>
<dbReference type="EMBL" id="AGVE01000055">
    <property type="protein sequence ID" value="EHI10560.1"/>
    <property type="molecule type" value="Genomic_DNA"/>
</dbReference>
<gene>
    <name evidence="2" type="ORF">KEK_22344</name>
</gene>
<sequence length="61" mass="6039">MRCGDTTAAGSAARAAAAGFIGATEAEPTEPGTEAEPTNPGTEVPTPVRAMLLNMPPALLS</sequence>
<proteinExistence type="predicted"/>